<comment type="caution">
    <text evidence="1">The sequence shown here is derived from an EMBL/GenBank/DDBJ whole genome shotgun (WGS) entry which is preliminary data.</text>
</comment>
<organism evidence="1 2">
    <name type="scientific">Pistacia integerrima</name>
    <dbReference type="NCBI Taxonomy" id="434235"/>
    <lineage>
        <taxon>Eukaryota</taxon>
        <taxon>Viridiplantae</taxon>
        <taxon>Streptophyta</taxon>
        <taxon>Embryophyta</taxon>
        <taxon>Tracheophyta</taxon>
        <taxon>Spermatophyta</taxon>
        <taxon>Magnoliopsida</taxon>
        <taxon>eudicotyledons</taxon>
        <taxon>Gunneridae</taxon>
        <taxon>Pentapetalae</taxon>
        <taxon>rosids</taxon>
        <taxon>malvids</taxon>
        <taxon>Sapindales</taxon>
        <taxon>Anacardiaceae</taxon>
        <taxon>Pistacia</taxon>
    </lineage>
</organism>
<dbReference type="Proteomes" id="UP001163603">
    <property type="component" value="Chromosome 15"/>
</dbReference>
<gene>
    <name evidence="1" type="ORF">Pint_29425</name>
</gene>
<evidence type="ECO:0000313" key="2">
    <source>
        <dbReference type="Proteomes" id="UP001163603"/>
    </source>
</evidence>
<protein>
    <submittedName>
        <fullName evidence="1">Uncharacterized protein</fullName>
    </submittedName>
</protein>
<accession>A0ACC0X2A6</accession>
<proteinExistence type="predicted"/>
<dbReference type="EMBL" id="CM047750">
    <property type="protein sequence ID" value="KAJ0007984.1"/>
    <property type="molecule type" value="Genomic_DNA"/>
</dbReference>
<evidence type="ECO:0000313" key="1">
    <source>
        <dbReference type="EMBL" id="KAJ0007984.1"/>
    </source>
</evidence>
<name>A0ACC0X2A6_9ROSI</name>
<sequence>MYEYDEILNFDLPHVINSIAAVFTKLPLIPTFLPSYKDQFIYGVNFASGTGALAETRRGYEIYKIGGRKFGFLNLDDLGSLPLIRAIVPGSSGSCLESVSELAKLHNKALSEVLRELESQLTGFKYAIHDFYNSSLEIINNPSRSGLKETIVACCGSGRYRGTMSCGGMTGIKDYELCDNPEEYMFFDAVHPTEKAYKLIAELMWSGTPNITGPYNLKKLFEHV</sequence>
<reference evidence="2" key="1">
    <citation type="journal article" date="2023" name="G3 (Bethesda)">
        <title>Genome assembly and association tests identify interacting loci associated with vigor, precocity, and sex in interspecific pistachio rootstocks.</title>
        <authorList>
            <person name="Palmer W."/>
            <person name="Jacygrad E."/>
            <person name="Sagayaradj S."/>
            <person name="Cavanaugh K."/>
            <person name="Han R."/>
            <person name="Bertier L."/>
            <person name="Beede B."/>
            <person name="Kafkas S."/>
            <person name="Golino D."/>
            <person name="Preece J."/>
            <person name="Michelmore R."/>
        </authorList>
    </citation>
    <scope>NUCLEOTIDE SEQUENCE [LARGE SCALE GENOMIC DNA]</scope>
</reference>
<keyword evidence="2" id="KW-1185">Reference proteome</keyword>